<dbReference type="Proteomes" id="UP000831537">
    <property type="component" value="Chromosome"/>
</dbReference>
<reference evidence="2 3" key="1">
    <citation type="submission" date="2022-04" db="EMBL/GenBank/DDBJ databases">
        <title>Gracilibacillus sp. isolated from saltern.</title>
        <authorList>
            <person name="Won M."/>
            <person name="Lee C.-M."/>
            <person name="Woen H.-Y."/>
            <person name="Kwon S.-W."/>
        </authorList>
    </citation>
    <scope>NUCLEOTIDE SEQUENCE [LARGE SCALE GENOMIC DNA]</scope>
    <source>
        <strain evidence="2 3">SSPM10-3</strain>
    </source>
</reference>
<dbReference type="EMBL" id="CP095071">
    <property type="protein sequence ID" value="UOQ83655.1"/>
    <property type="molecule type" value="Genomic_DNA"/>
</dbReference>
<sequence>MDQSKRLMMVEVQEEEDVRREQTTEDDASSTIRKTSSRKNTKHTVIRAKESSFTRCPISCSSQFIPNEAVFNSLSSISN</sequence>
<dbReference type="RefSeq" id="WP_244740710.1">
    <property type="nucleotide sequence ID" value="NZ_CP095071.1"/>
</dbReference>
<proteinExistence type="predicted"/>
<gene>
    <name evidence="2" type="ORF">MUN87_12905</name>
</gene>
<protein>
    <submittedName>
        <fullName evidence="2">Uncharacterized protein</fullName>
    </submittedName>
</protein>
<feature type="region of interest" description="Disordered" evidence="1">
    <location>
        <begin position="1"/>
        <end position="42"/>
    </location>
</feature>
<name>A0ABY4GHH7_9BACI</name>
<evidence type="ECO:0000313" key="2">
    <source>
        <dbReference type="EMBL" id="UOQ83655.1"/>
    </source>
</evidence>
<organism evidence="2 3">
    <name type="scientific">Gracilibacillus salinarum</name>
    <dbReference type="NCBI Taxonomy" id="2932255"/>
    <lineage>
        <taxon>Bacteria</taxon>
        <taxon>Bacillati</taxon>
        <taxon>Bacillota</taxon>
        <taxon>Bacilli</taxon>
        <taxon>Bacillales</taxon>
        <taxon>Bacillaceae</taxon>
        <taxon>Gracilibacillus</taxon>
    </lineage>
</organism>
<keyword evidence="3" id="KW-1185">Reference proteome</keyword>
<evidence type="ECO:0000256" key="1">
    <source>
        <dbReference type="SAM" id="MobiDB-lite"/>
    </source>
</evidence>
<evidence type="ECO:0000313" key="3">
    <source>
        <dbReference type="Proteomes" id="UP000831537"/>
    </source>
</evidence>
<accession>A0ABY4GHH7</accession>